<proteinExistence type="predicted"/>
<sequence length="198" mass="22629">MSVYRMYTESHGAHIVDIRVEEHTGVYTKRLSNTGGSLDGDSDLLTLVLYLPDSDRVLASVNLKNSECYTSSLFSACFIDRSNWRASRLKTLLTDLPEGQTRVFACNATSFRSDGRLTTVTWRSTVVKRSEYILFVGDGNRKRALLRNWLRVRWTVRWLKAGYCLFARIMGEVGMELCSVPRMGRKMALLTYSICYEP</sequence>
<evidence type="ECO:0000313" key="1">
    <source>
        <dbReference type="EMBL" id="PVD27408.1"/>
    </source>
</evidence>
<comment type="caution">
    <text evidence="1">The sequence shown here is derived from an EMBL/GenBank/DDBJ whole genome shotgun (WGS) entry which is preliminary data.</text>
</comment>
<dbReference type="OrthoDB" id="6198157at2759"/>
<evidence type="ECO:0000313" key="2">
    <source>
        <dbReference type="Proteomes" id="UP000245119"/>
    </source>
</evidence>
<organism evidence="1 2">
    <name type="scientific">Pomacea canaliculata</name>
    <name type="common">Golden apple snail</name>
    <dbReference type="NCBI Taxonomy" id="400727"/>
    <lineage>
        <taxon>Eukaryota</taxon>
        <taxon>Metazoa</taxon>
        <taxon>Spiralia</taxon>
        <taxon>Lophotrochozoa</taxon>
        <taxon>Mollusca</taxon>
        <taxon>Gastropoda</taxon>
        <taxon>Caenogastropoda</taxon>
        <taxon>Architaenioglossa</taxon>
        <taxon>Ampullarioidea</taxon>
        <taxon>Ampullariidae</taxon>
        <taxon>Pomacea</taxon>
    </lineage>
</organism>
<dbReference type="AlphaFoldDB" id="A0A2T7P1W8"/>
<dbReference type="EMBL" id="PZQS01000007">
    <property type="protein sequence ID" value="PVD27408.1"/>
    <property type="molecule type" value="Genomic_DNA"/>
</dbReference>
<protein>
    <submittedName>
        <fullName evidence="1">Uncharacterized protein</fullName>
    </submittedName>
</protein>
<keyword evidence="2" id="KW-1185">Reference proteome</keyword>
<reference evidence="1 2" key="1">
    <citation type="submission" date="2018-04" db="EMBL/GenBank/DDBJ databases">
        <title>The genome of golden apple snail Pomacea canaliculata provides insight into stress tolerance and invasive adaptation.</title>
        <authorList>
            <person name="Liu C."/>
            <person name="Liu B."/>
            <person name="Ren Y."/>
            <person name="Zhang Y."/>
            <person name="Wang H."/>
            <person name="Li S."/>
            <person name="Jiang F."/>
            <person name="Yin L."/>
            <person name="Zhang G."/>
            <person name="Qian W."/>
            <person name="Fan W."/>
        </authorList>
    </citation>
    <scope>NUCLEOTIDE SEQUENCE [LARGE SCALE GENOMIC DNA]</scope>
    <source>
        <strain evidence="1">SZHN2017</strain>
        <tissue evidence="1">Muscle</tissue>
    </source>
</reference>
<accession>A0A2T7P1W8</accession>
<name>A0A2T7P1W8_POMCA</name>
<dbReference type="Proteomes" id="UP000245119">
    <property type="component" value="Linkage Group LG7"/>
</dbReference>
<gene>
    <name evidence="1" type="ORF">C0Q70_12566</name>
</gene>